<dbReference type="EMBL" id="JEMN01000245">
    <property type="protein sequence ID" value="KXH63018.1"/>
    <property type="molecule type" value="Genomic_DNA"/>
</dbReference>
<feature type="coiled-coil region" evidence="1">
    <location>
        <begin position="32"/>
        <end position="81"/>
    </location>
</feature>
<evidence type="ECO:0000313" key="4">
    <source>
        <dbReference type="Proteomes" id="UP000070054"/>
    </source>
</evidence>
<feature type="region of interest" description="Disordered" evidence="2">
    <location>
        <begin position="289"/>
        <end position="335"/>
    </location>
</feature>
<protein>
    <submittedName>
        <fullName evidence="3">Uncharacterized protein</fullName>
    </submittedName>
</protein>
<evidence type="ECO:0000313" key="3">
    <source>
        <dbReference type="EMBL" id="KXH63018.1"/>
    </source>
</evidence>
<sequence length="335" mass="36661">MDLSEVRTAVERFVCDLNDIRRRAEEREIAAKRDLDQEAPALQRKISALRKLKTQLKEELNARQRKEYDDARQRLAEIEKAYNASVQHRLMVSALPSTQTWLDFILGGNPTVSDCSLPKPLSSTQPCSGITMEVYHADDLAPVAEAQGPYCPARPVFIPTSSAKRRAEDTPNKSGKRLRRAASAMALAEEAVGNELYDDGNAKCDSRIVQDHKGWFIFKCEEHNLEIPCRAASVASSHLEIHAHDGPSAALSPITQALGVVPIEYDEENAELDDVERAPTTGYEALNSTTKHDALGSMQAGDCDTSETIDNACPNDSSSPTGVRHASVTASDTTS</sequence>
<accession>A0A135URJ8</accession>
<dbReference type="AlphaFoldDB" id="A0A135URJ8"/>
<keyword evidence="4" id="KW-1185">Reference proteome</keyword>
<proteinExistence type="predicted"/>
<evidence type="ECO:0000256" key="1">
    <source>
        <dbReference type="SAM" id="Coils"/>
    </source>
</evidence>
<reference evidence="3 4" key="1">
    <citation type="submission" date="2014-02" db="EMBL/GenBank/DDBJ databases">
        <title>The genome sequence of Colletotrichum nymphaeae SA-01.</title>
        <authorList>
            <person name="Baroncelli R."/>
            <person name="Thon M.R."/>
        </authorList>
    </citation>
    <scope>NUCLEOTIDE SEQUENCE [LARGE SCALE GENOMIC DNA]</scope>
    <source>
        <strain evidence="3 4">SA-01</strain>
    </source>
</reference>
<feature type="compositionally biased region" description="Polar residues" evidence="2">
    <location>
        <begin position="306"/>
        <end position="321"/>
    </location>
</feature>
<evidence type="ECO:0000256" key="2">
    <source>
        <dbReference type="SAM" id="MobiDB-lite"/>
    </source>
</evidence>
<comment type="caution">
    <text evidence="3">The sequence shown here is derived from an EMBL/GenBank/DDBJ whole genome shotgun (WGS) entry which is preliminary data.</text>
</comment>
<gene>
    <name evidence="3" type="ORF">CNYM01_10828</name>
</gene>
<keyword evidence="1" id="KW-0175">Coiled coil</keyword>
<name>A0A135URJ8_9PEZI</name>
<dbReference type="Proteomes" id="UP000070054">
    <property type="component" value="Unassembled WGS sequence"/>
</dbReference>
<organism evidence="3 4">
    <name type="scientific">Colletotrichum nymphaeae SA-01</name>
    <dbReference type="NCBI Taxonomy" id="1460502"/>
    <lineage>
        <taxon>Eukaryota</taxon>
        <taxon>Fungi</taxon>
        <taxon>Dikarya</taxon>
        <taxon>Ascomycota</taxon>
        <taxon>Pezizomycotina</taxon>
        <taxon>Sordariomycetes</taxon>
        <taxon>Hypocreomycetidae</taxon>
        <taxon>Glomerellales</taxon>
        <taxon>Glomerellaceae</taxon>
        <taxon>Colletotrichum</taxon>
        <taxon>Colletotrichum acutatum species complex</taxon>
    </lineage>
</organism>